<dbReference type="PANTHER" id="PTHR33539">
    <property type="entry name" value="UPF0764 PROTEIN C16ORF89"/>
    <property type="match status" value="1"/>
</dbReference>
<dbReference type="EMBL" id="GAMC01000118">
    <property type="protein sequence ID" value="JAC06438.1"/>
    <property type="molecule type" value="mRNA"/>
</dbReference>
<dbReference type="PANTHER" id="PTHR33539:SF1">
    <property type="entry name" value="UPF0764 PROTEIN C16ORF89"/>
    <property type="match status" value="1"/>
</dbReference>
<accession>W8C3C8</accession>
<dbReference type="GO" id="GO:0005829">
    <property type="term" value="C:cytosol"/>
    <property type="evidence" value="ECO:0007669"/>
    <property type="project" value="TreeGrafter"/>
</dbReference>
<dbReference type="Pfam" id="PF15882">
    <property type="entry name" value="DUF4735"/>
    <property type="match status" value="1"/>
</dbReference>
<dbReference type="GO" id="GO:0016020">
    <property type="term" value="C:membrane"/>
    <property type="evidence" value="ECO:0007669"/>
    <property type="project" value="TreeGrafter"/>
</dbReference>
<feature type="chain" id="PRO_5004906765" evidence="1">
    <location>
        <begin position="25"/>
        <end position="312"/>
    </location>
</feature>
<feature type="signal peptide" evidence="1">
    <location>
        <begin position="1"/>
        <end position="24"/>
    </location>
</feature>
<evidence type="ECO:0000256" key="1">
    <source>
        <dbReference type="SAM" id="SignalP"/>
    </source>
</evidence>
<proteinExistence type="evidence at transcript level"/>
<dbReference type="InterPro" id="IPR031751">
    <property type="entry name" value="DUF4735"/>
</dbReference>
<reference evidence="2" key="2">
    <citation type="journal article" date="2014" name="BMC Genomics">
        <title>A genomic perspective to assessing quality of mass-reared SIT flies used in Mediterranean fruit fly (Ceratitis capitata) eradication in California.</title>
        <authorList>
            <person name="Calla B."/>
            <person name="Hall B."/>
            <person name="Hou S."/>
            <person name="Geib S.M."/>
        </authorList>
    </citation>
    <scope>NUCLEOTIDE SEQUENCE</scope>
</reference>
<dbReference type="AlphaFoldDB" id="W8C3C8"/>
<keyword evidence="1" id="KW-0732">Signal</keyword>
<protein>
    <submittedName>
        <fullName evidence="2">Uncharacterized protein</fullName>
    </submittedName>
</protein>
<name>W8C3C8_CERCA</name>
<evidence type="ECO:0000313" key="2">
    <source>
        <dbReference type="EMBL" id="JAC06438.1"/>
    </source>
</evidence>
<sequence>MLCSERKTVTLFFSLLVMCAVAEAESNLNMGVLVRNLLTNMERSAVWDENLHFALIFSDFIIKQKVRFYEPTRYESQLYEQILKKIAAFRARITSKNGIGRLSNVLQKNVVVSKPKLVEHQINTELEYRSLERNYESLLNSGYPNSTFSDLCLFHITALDKCEAIKEECIKMISSNEPTYGYYRMHQILILYILMHHTCAPHFGSPIVYEILSTQHCSEVYREHRILARSLSQGRRDLYTEQSALCGLFGFKEFLNMAEIRKIVSWDKFGVCNCVREITAFQASDEGDICKCADHFHSVALLLYVNAMLFLN</sequence>
<organism evidence="2">
    <name type="scientific">Ceratitis capitata</name>
    <name type="common">Mediterranean fruit fly</name>
    <name type="synonym">Tephritis capitata</name>
    <dbReference type="NCBI Taxonomy" id="7213"/>
    <lineage>
        <taxon>Eukaryota</taxon>
        <taxon>Metazoa</taxon>
        <taxon>Ecdysozoa</taxon>
        <taxon>Arthropoda</taxon>
        <taxon>Hexapoda</taxon>
        <taxon>Insecta</taxon>
        <taxon>Pterygota</taxon>
        <taxon>Neoptera</taxon>
        <taxon>Endopterygota</taxon>
        <taxon>Diptera</taxon>
        <taxon>Brachycera</taxon>
        <taxon>Muscomorpha</taxon>
        <taxon>Tephritoidea</taxon>
        <taxon>Tephritidae</taxon>
        <taxon>Ceratitis</taxon>
        <taxon>Ceratitis</taxon>
    </lineage>
</organism>
<reference evidence="2" key="1">
    <citation type="submission" date="2013-07" db="EMBL/GenBank/DDBJ databases">
        <authorList>
            <person name="Geib S."/>
        </authorList>
    </citation>
    <scope>NUCLEOTIDE SEQUENCE</scope>
</reference>
<dbReference type="OrthoDB" id="5949187at2759"/>